<reference evidence="1 2" key="1">
    <citation type="submission" date="2017-10" db="EMBL/GenBank/DDBJ databases">
        <title>The draft genome sequence of Lewinella nigricans NBRC 102662.</title>
        <authorList>
            <person name="Wang K."/>
        </authorList>
    </citation>
    <scope>NUCLEOTIDE SEQUENCE [LARGE SCALE GENOMIC DNA]</scope>
    <source>
        <strain evidence="1 2">NBRC 102662</strain>
    </source>
</reference>
<protein>
    <submittedName>
        <fullName evidence="1">Uncharacterized protein</fullName>
    </submittedName>
</protein>
<dbReference type="EMBL" id="PDUD01000002">
    <property type="protein sequence ID" value="PHN08313.1"/>
    <property type="molecule type" value="Genomic_DNA"/>
</dbReference>
<keyword evidence="2" id="KW-1185">Reference proteome</keyword>
<dbReference type="AlphaFoldDB" id="A0A2D0NKQ0"/>
<evidence type="ECO:0000313" key="2">
    <source>
        <dbReference type="Proteomes" id="UP000223913"/>
    </source>
</evidence>
<name>A0A2D0NKQ0_FLAN2</name>
<gene>
    <name evidence="1" type="ORF">CRP01_03040</name>
</gene>
<evidence type="ECO:0000313" key="1">
    <source>
        <dbReference type="EMBL" id="PHN08313.1"/>
    </source>
</evidence>
<dbReference type="Proteomes" id="UP000223913">
    <property type="component" value="Unassembled WGS sequence"/>
</dbReference>
<comment type="caution">
    <text evidence="1">The sequence shown here is derived from an EMBL/GenBank/DDBJ whole genome shotgun (WGS) entry which is preliminary data.</text>
</comment>
<sequence length="148" mass="15895">MKTPVLLFCLCLGIGVLQSSCKKDDDGMLPADDCQISASVDGVPYRWRMLADCSYNNDLLQVGNIASDEAELTITPIDGTGSFPTVNPNNTITLLLTLDATTQIYVADVEIEVSSLSDSRAVGTFEGIFTDIGGNTYLVENGKFRGVF</sequence>
<proteinExistence type="predicted"/>
<dbReference type="RefSeq" id="WP_099148515.1">
    <property type="nucleotide sequence ID" value="NZ_PDUD01000002.1"/>
</dbReference>
<accession>A0A2D0NKQ0</accession>
<organism evidence="1 2">
    <name type="scientific">Flavilitoribacter nigricans (strain ATCC 23147 / DSM 23189 / NBRC 102662 / NCIMB 1420 / SS-2)</name>
    <name type="common">Lewinella nigricans</name>
    <dbReference type="NCBI Taxonomy" id="1122177"/>
    <lineage>
        <taxon>Bacteria</taxon>
        <taxon>Pseudomonadati</taxon>
        <taxon>Bacteroidota</taxon>
        <taxon>Saprospiria</taxon>
        <taxon>Saprospirales</taxon>
        <taxon>Lewinellaceae</taxon>
        <taxon>Flavilitoribacter</taxon>
    </lineage>
</organism>